<proteinExistence type="predicted"/>
<organism evidence="1 2">
    <name type="scientific">Lupinus albus</name>
    <name type="common">White lupine</name>
    <name type="synonym">Lupinus termis</name>
    <dbReference type="NCBI Taxonomy" id="3870"/>
    <lineage>
        <taxon>Eukaryota</taxon>
        <taxon>Viridiplantae</taxon>
        <taxon>Streptophyta</taxon>
        <taxon>Embryophyta</taxon>
        <taxon>Tracheophyta</taxon>
        <taxon>Spermatophyta</taxon>
        <taxon>Magnoliopsida</taxon>
        <taxon>eudicotyledons</taxon>
        <taxon>Gunneridae</taxon>
        <taxon>Pentapetalae</taxon>
        <taxon>rosids</taxon>
        <taxon>fabids</taxon>
        <taxon>Fabales</taxon>
        <taxon>Fabaceae</taxon>
        <taxon>Papilionoideae</taxon>
        <taxon>50 kb inversion clade</taxon>
        <taxon>genistoids sensu lato</taxon>
        <taxon>core genistoids</taxon>
        <taxon>Genisteae</taxon>
        <taxon>Lupinus</taxon>
    </lineage>
</organism>
<keyword evidence="2" id="KW-1185">Reference proteome</keyword>
<protein>
    <submittedName>
        <fullName evidence="1">Uncharacterized protein</fullName>
    </submittedName>
</protein>
<dbReference type="AlphaFoldDB" id="A0A6A4PDN9"/>
<name>A0A6A4PDN9_LUPAL</name>
<comment type="caution">
    <text evidence="1">The sequence shown here is derived from an EMBL/GenBank/DDBJ whole genome shotgun (WGS) entry which is preliminary data.</text>
</comment>
<evidence type="ECO:0000313" key="1">
    <source>
        <dbReference type="EMBL" id="KAE9597737.1"/>
    </source>
</evidence>
<dbReference type="EMBL" id="WOCE01000016">
    <property type="protein sequence ID" value="KAE9597737.1"/>
    <property type="molecule type" value="Genomic_DNA"/>
</dbReference>
<gene>
    <name evidence="1" type="ORF">Lalb_Chr16g0389781</name>
</gene>
<evidence type="ECO:0000313" key="2">
    <source>
        <dbReference type="Proteomes" id="UP000447434"/>
    </source>
</evidence>
<accession>A0A6A4PDN9</accession>
<sequence>MASTDSFEDGECPLLLLPSSSNRFSRLQPLPVTTIPCVKGLNQDLSMMRDN</sequence>
<reference evidence="2" key="1">
    <citation type="journal article" date="2020" name="Nat. Commun.">
        <title>Genome sequence of the cluster root forming white lupin.</title>
        <authorList>
            <person name="Hufnagel B."/>
            <person name="Marques A."/>
            <person name="Soriano A."/>
            <person name="Marques L."/>
            <person name="Divol F."/>
            <person name="Doumas P."/>
            <person name="Sallet E."/>
            <person name="Mancinotti D."/>
            <person name="Carrere S."/>
            <person name="Marande W."/>
            <person name="Arribat S."/>
            <person name="Keller J."/>
            <person name="Huneau C."/>
            <person name="Blein T."/>
            <person name="Aime D."/>
            <person name="Laguerre M."/>
            <person name="Taylor J."/>
            <person name="Schubert V."/>
            <person name="Nelson M."/>
            <person name="Geu-Flores F."/>
            <person name="Crespi M."/>
            <person name="Gallardo-Guerrero K."/>
            <person name="Delaux P.-M."/>
            <person name="Salse J."/>
            <person name="Berges H."/>
            <person name="Guyot R."/>
            <person name="Gouzy J."/>
            <person name="Peret B."/>
        </authorList>
    </citation>
    <scope>NUCLEOTIDE SEQUENCE [LARGE SCALE GENOMIC DNA]</scope>
    <source>
        <strain evidence="2">cv. Amiga</strain>
    </source>
</reference>
<dbReference type="Proteomes" id="UP000447434">
    <property type="component" value="Chromosome 16"/>
</dbReference>